<evidence type="ECO:0000313" key="1">
    <source>
        <dbReference type="EMBL" id="QTA84647.1"/>
    </source>
</evidence>
<keyword evidence="2" id="KW-1185">Reference proteome</keyword>
<protein>
    <submittedName>
        <fullName evidence="1">Uncharacterized protein</fullName>
    </submittedName>
</protein>
<name>A0A975BFV4_9BACT</name>
<gene>
    <name evidence="1" type="ORF">dnm_006460</name>
</gene>
<sequence length="49" mass="5711">MRSLKQIRNFSSLLFLSAFWYFDYPNQIKSGVVVQAEERNPTPANIAYV</sequence>
<evidence type="ECO:0000313" key="2">
    <source>
        <dbReference type="Proteomes" id="UP000663722"/>
    </source>
</evidence>
<dbReference type="EMBL" id="CP061800">
    <property type="protein sequence ID" value="QTA84647.1"/>
    <property type="molecule type" value="Genomic_DNA"/>
</dbReference>
<organism evidence="1 2">
    <name type="scientific">Desulfonema magnum</name>
    <dbReference type="NCBI Taxonomy" id="45655"/>
    <lineage>
        <taxon>Bacteria</taxon>
        <taxon>Pseudomonadati</taxon>
        <taxon>Thermodesulfobacteriota</taxon>
        <taxon>Desulfobacteria</taxon>
        <taxon>Desulfobacterales</taxon>
        <taxon>Desulfococcaceae</taxon>
        <taxon>Desulfonema</taxon>
    </lineage>
</organism>
<dbReference type="AlphaFoldDB" id="A0A975BFV4"/>
<dbReference type="Proteomes" id="UP000663722">
    <property type="component" value="Chromosome"/>
</dbReference>
<reference evidence="1" key="1">
    <citation type="journal article" date="2021" name="Microb. Physiol.">
        <title>Proteogenomic Insights into the Physiology of Marine, Sulfate-Reducing, Filamentous Desulfonema limicola and Desulfonema magnum.</title>
        <authorList>
            <person name="Schnaars V."/>
            <person name="Wohlbrand L."/>
            <person name="Scheve S."/>
            <person name="Hinrichs C."/>
            <person name="Reinhardt R."/>
            <person name="Rabus R."/>
        </authorList>
    </citation>
    <scope>NUCLEOTIDE SEQUENCE</scope>
    <source>
        <strain evidence="1">4be13</strain>
    </source>
</reference>
<proteinExistence type="predicted"/>
<accession>A0A975BFV4</accession>
<dbReference type="KEGG" id="dmm:dnm_006460"/>